<dbReference type="InterPro" id="IPR016036">
    <property type="entry name" value="Malonyl_transacylase_ACP-bd"/>
</dbReference>
<evidence type="ECO:0000259" key="4">
    <source>
        <dbReference type="PROSITE" id="PS50075"/>
    </source>
</evidence>
<dbReference type="GO" id="GO:0006633">
    <property type="term" value="P:fatty acid biosynthetic process"/>
    <property type="evidence" value="ECO:0007669"/>
    <property type="project" value="TreeGrafter"/>
</dbReference>
<evidence type="ECO:0000256" key="3">
    <source>
        <dbReference type="SAM" id="MobiDB-lite"/>
    </source>
</evidence>
<dbReference type="Pfam" id="PF00550">
    <property type="entry name" value="PP-binding"/>
    <property type="match status" value="1"/>
</dbReference>
<feature type="region of interest" description="Disordered" evidence="3">
    <location>
        <begin position="315"/>
        <end position="366"/>
    </location>
</feature>
<dbReference type="Pfam" id="PF00698">
    <property type="entry name" value="Acyl_transf_1"/>
    <property type="match status" value="1"/>
</dbReference>
<evidence type="ECO:0000313" key="6">
    <source>
        <dbReference type="Proteomes" id="UP000236732"/>
    </source>
</evidence>
<organism evidence="5 6">
    <name type="scientific">Nonomuraea solani</name>
    <dbReference type="NCBI Taxonomy" id="1144553"/>
    <lineage>
        <taxon>Bacteria</taxon>
        <taxon>Bacillati</taxon>
        <taxon>Actinomycetota</taxon>
        <taxon>Actinomycetes</taxon>
        <taxon>Streptosporangiales</taxon>
        <taxon>Streptosporangiaceae</taxon>
        <taxon>Nonomuraea</taxon>
    </lineage>
</organism>
<dbReference type="Proteomes" id="UP000236732">
    <property type="component" value="Unassembled WGS sequence"/>
</dbReference>
<dbReference type="AlphaFoldDB" id="A0A1H6DA54"/>
<evidence type="ECO:0000313" key="5">
    <source>
        <dbReference type="EMBL" id="SEG82149.1"/>
    </source>
</evidence>
<accession>A0A1H6DA54</accession>
<dbReference type="InterPro" id="IPR014043">
    <property type="entry name" value="Acyl_transferase_dom"/>
</dbReference>
<evidence type="ECO:0000256" key="1">
    <source>
        <dbReference type="ARBA" id="ARBA00022450"/>
    </source>
</evidence>
<name>A0A1H6DA54_9ACTN</name>
<dbReference type="PROSITE" id="PS50075">
    <property type="entry name" value="CARRIER"/>
    <property type="match status" value="1"/>
</dbReference>
<feature type="domain" description="Carrier" evidence="4">
    <location>
        <begin position="364"/>
        <end position="444"/>
    </location>
</feature>
<reference evidence="5 6" key="1">
    <citation type="submission" date="2016-10" db="EMBL/GenBank/DDBJ databases">
        <authorList>
            <person name="de Groot N.N."/>
        </authorList>
    </citation>
    <scope>NUCLEOTIDE SEQUENCE [LARGE SCALE GENOMIC DNA]</scope>
    <source>
        <strain evidence="5 6">CGMCC 4.7037</strain>
    </source>
</reference>
<dbReference type="PROSITE" id="PS00012">
    <property type="entry name" value="PHOSPHOPANTETHEINE"/>
    <property type="match status" value="1"/>
</dbReference>
<evidence type="ECO:0000256" key="2">
    <source>
        <dbReference type="ARBA" id="ARBA00022553"/>
    </source>
</evidence>
<dbReference type="InterPro" id="IPR006162">
    <property type="entry name" value="Ppantetheine_attach_site"/>
</dbReference>
<keyword evidence="6" id="KW-1185">Reference proteome</keyword>
<dbReference type="PANTHER" id="PTHR43775:SF37">
    <property type="entry name" value="SI:DKEY-61P9.11"/>
    <property type="match status" value="1"/>
</dbReference>
<dbReference type="EMBL" id="FNVT01000005">
    <property type="protein sequence ID" value="SEG82149.1"/>
    <property type="molecule type" value="Genomic_DNA"/>
</dbReference>
<proteinExistence type="predicted"/>
<protein>
    <submittedName>
        <fullName evidence="5">Phosphopantetheine attachment site</fullName>
    </submittedName>
</protein>
<keyword evidence="2" id="KW-0597">Phosphoprotein</keyword>
<dbReference type="GO" id="GO:0004312">
    <property type="term" value="F:fatty acid synthase activity"/>
    <property type="evidence" value="ECO:0007669"/>
    <property type="project" value="TreeGrafter"/>
</dbReference>
<dbReference type="InterPro" id="IPR016035">
    <property type="entry name" value="Acyl_Trfase/lysoPLipase"/>
</dbReference>
<gene>
    <name evidence="5" type="ORF">SAMN05444920_1054</name>
</gene>
<keyword evidence="1" id="KW-0596">Phosphopantetheine</keyword>
<dbReference type="PANTHER" id="PTHR43775">
    <property type="entry name" value="FATTY ACID SYNTHASE"/>
    <property type="match status" value="1"/>
</dbReference>
<dbReference type="Gene3D" id="1.10.1200.10">
    <property type="entry name" value="ACP-like"/>
    <property type="match status" value="1"/>
</dbReference>
<sequence length="446" mass="47879">MKIPMAALFPGQGAYFPGALAEVVRDFADVRVVLERVDGVIQEYEGDPVLPLLTETEGPSLEDLAEDPGRLSLAIFATSIGLFEFLRTEGIRFDLLIGHSVGEIAALTAAGSLTVEDATRLLWERDVALRTARPPAGGMVALATNARRAEHVRGAVDDASVVIAAYNAPRQTVLSGADGGLAALERVAEALGVSSRRLAAPYPYHNAVLGGASRRFGEALADVKTHVPACRVHSPILGREVVDEADAREVLARHLIWPVRFLRAVRDVHAGGMDAFVECGARGALTGLAEQSLPADVRTVAPLARRVGPEDIRAAFDSWTNGAAPKRPIAEPSTERPPQQEPRQEPREEPQGEARPEADAPAPPADDDLLAELQKLYAEVVGYPPEVFTEDAQLEAELGIDSLRQTRLLTKVAEKYDVPGPDSGGRLSDYPTLRHIAEAVREARAQ</sequence>
<dbReference type="InterPro" id="IPR050091">
    <property type="entry name" value="PKS_NRPS_Biosynth_Enz"/>
</dbReference>
<dbReference type="SMART" id="SM00827">
    <property type="entry name" value="PKS_AT"/>
    <property type="match status" value="1"/>
</dbReference>
<dbReference type="SUPFAM" id="SSF52151">
    <property type="entry name" value="FabD/lysophospholipase-like"/>
    <property type="match status" value="1"/>
</dbReference>
<dbReference type="Gene3D" id="3.40.366.10">
    <property type="entry name" value="Malonyl-Coenzyme A Acyl Carrier Protein, domain 2"/>
    <property type="match status" value="1"/>
</dbReference>
<dbReference type="SUPFAM" id="SSF47336">
    <property type="entry name" value="ACP-like"/>
    <property type="match status" value="1"/>
</dbReference>
<feature type="compositionally biased region" description="Basic and acidic residues" evidence="3">
    <location>
        <begin position="342"/>
        <end position="358"/>
    </location>
</feature>
<dbReference type="InterPro" id="IPR009081">
    <property type="entry name" value="PP-bd_ACP"/>
</dbReference>
<dbReference type="SUPFAM" id="SSF55048">
    <property type="entry name" value="Probable ACP-binding domain of malonyl-CoA ACP transacylase"/>
    <property type="match status" value="1"/>
</dbReference>
<dbReference type="InterPro" id="IPR036736">
    <property type="entry name" value="ACP-like_sf"/>
</dbReference>
<dbReference type="InterPro" id="IPR001227">
    <property type="entry name" value="Ac_transferase_dom_sf"/>
</dbReference>